<dbReference type="Proteomes" id="UP000028984">
    <property type="component" value="Unassembled WGS sequence"/>
</dbReference>
<evidence type="ECO:0000313" key="2">
    <source>
        <dbReference type="EMBL" id="KFI86157.1"/>
    </source>
</evidence>
<protein>
    <recommendedName>
        <fullName evidence="4">Lipoprotein</fullName>
    </recommendedName>
</protein>
<reference evidence="2 3" key="1">
    <citation type="submission" date="2014-03" db="EMBL/GenBank/DDBJ databases">
        <title>Genomics of Bifidobacteria.</title>
        <authorList>
            <person name="Ventura M."/>
            <person name="Milani C."/>
            <person name="Lugli G.A."/>
        </authorList>
    </citation>
    <scope>NUCLEOTIDE SEQUENCE [LARGE SCALE GENOMIC DNA]</scope>
    <source>
        <strain evidence="2 3">DSM 23975</strain>
    </source>
</reference>
<proteinExistence type="predicted"/>
<comment type="caution">
    <text evidence="2">The sequence shown here is derived from an EMBL/GenBank/DDBJ whole genome shotgun (WGS) entry which is preliminary data.</text>
</comment>
<sequence length="356" mass="38146">MMTRLGTMGKTVMAAALACAMVAPLTACSMDGASSAAQRLMESVVAGDAKAVAEQSVMTRQAIGKVTYLSVKPSKPIEQIVVGDSKKTGDRVRSIAVSYVVDGKKQNTELVMRQEEGNRWKAVDPVLFRMVTAADATVEGANAGTGTKYVMVPGVYEVKSTGSWYQGAWKETITADTDYGRSIGIGLSSNDHLNALNATDAITTDQGIQQELADEIARLDMCQTLEKLYLNGKEYALVVGKSISKACRYDVSEVNSTITNYASKPDSNGYFNITFDAQVTGDVAEFKDGGESDGEWSCQYVSGAGTPIQCARFVSRQYEVKGLQAKCDINDSCIFTDSDSTRTAFADVIYAGHGTD</sequence>
<evidence type="ECO:0000256" key="1">
    <source>
        <dbReference type="SAM" id="SignalP"/>
    </source>
</evidence>
<feature type="chain" id="PRO_5001819693" description="Lipoprotein" evidence="1">
    <location>
        <begin position="30"/>
        <end position="356"/>
    </location>
</feature>
<gene>
    <name evidence="2" type="ORF">BREU_1325</name>
</gene>
<name>A0A087CSA7_9BIFI</name>
<evidence type="ECO:0000313" key="3">
    <source>
        <dbReference type="Proteomes" id="UP000028984"/>
    </source>
</evidence>
<dbReference type="STRING" id="1437610.BREU_1325"/>
<evidence type="ECO:0008006" key="4">
    <source>
        <dbReference type="Google" id="ProtNLM"/>
    </source>
</evidence>
<accession>A0A087CSA7</accession>
<dbReference type="AlphaFoldDB" id="A0A087CSA7"/>
<dbReference type="EMBL" id="JGZK01000005">
    <property type="protein sequence ID" value="KFI86157.1"/>
    <property type="molecule type" value="Genomic_DNA"/>
</dbReference>
<feature type="signal peptide" evidence="1">
    <location>
        <begin position="1"/>
        <end position="29"/>
    </location>
</feature>
<dbReference type="eggNOG" id="ENOG5031XSD">
    <property type="taxonomic scope" value="Bacteria"/>
</dbReference>
<keyword evidence="1" id="KW-0732">Signal</keyword>
<keyword evidence="3" id="KW-1185">Reference proteome</keyword>
<organism evidence="2 3">
    <name type="scientific">Bifidobacterium reuteri DSM 23975</name>
    <dbReference type="NCBI Taxonomy" id="1437610"/>
    <lineage>
        <taxon>Bacteria</taxon>
        <taxon>Bacillati</taxon>
        <taxon>Actinomycetota</taxon>
        <taxon>Actinomycetes</taxon>
        <taxon>Bifidobacteriales</taxon>
        <taxon>Bifidobacteriaceae</taxon>
        <taxon>Bifidobacterium</taxon>
    </lineage>
</organism>